<protein>
    <submittedName>
        <fullName evidence="3">Uncharacterized protein</fullName>
    </submittedName>
</protein>
<gene>
    <name evidence="3" type="ORF">GII30_11130</name>
</gene>
<evidence type="ECO:0000256" key="2">
    <source>
        <dbReference type="SAM" id="SignalP"/>
    </source>
</evidence>
<feature type="compositionally biased region" description="Polar residues" evidence="1">
    <location>
        <begin position="189"/>
        <end position="211"/>
    </location>
</feature>
<dbReference type="PROSITE" id="PS51257">
    <property type="entry name" value="PROKAR_LIPOPROTEIN"/>
    <property type="match status" value="1"/>
</dbReference>
<sequence length="246" mass="24524">MTKLAHRRMAVVAGLAAVALIGAACSDDDSDSASTSASTTVAVSDTSTAATDDTSAAPSSESAPSESAPSEDESADASATDDASASETAGEDSDSGSDVTLSGAQGRDVTLTGPIAAKYKSATSAQKKDLGKPLDGDRNAGTRDSGVVFQQFEGGAITAKNGDAGTPAYITWGKIRDAWNVPRAADGTPETTGTNGSAGPLGTATSDEQTEGNLKVSTFEHGKVTFNTKTGKVEVTVNGKVVPSGL</sequence>
<proteinExistence type="predicted"/>
<dbReference type="InterPro" id="IPR013207">
    <property type="entry name" value="LGFP"/>
</dbReference>
<feature type="region of interest" description="Disordered" evidence="1">
    <location>
        <begin position="122"/>
        <end position="143"/>
    </location>
</feature>
<evidence type="ECO:0000313" key="3">
    <source>
        <dbReference type="EMBL" id="QHN39640.1"/>
    </source>
</evidence>
<feature type="chain" id="PRO_5038648880" evidence="2">
    <location>
        <begin position="27"/>
        <end position="246"/>
    </location>
</feature>
<dbReference type="Pfam" id="PF08310">
    <property type="entry name" value="LGFP"/>
    <property type="match status" value="1"/>
</dbReference>
<name>A0A857MFR0_9ACTN</name>
<dbReference type="RefSeq" id="WP_005183396.1">
    <property type="nucleotide sequence ID" value="NZ_CP045804.1"/>
</dbReference>
<feature type="region of interest" description="Disordered" evidence="1">
    <location>
        <begin position="26"/>
        <end position="106"/>
    </location>
</feature>
<accession>A0A857MFR0</accession>
<feature type="compositionally biased region" description="Basic and acidic residues" evidence="1">
    <location>
        <begin position="126"/>
        <end position="141"/>
    </location>
</feature>
<feature type="region of interest" description="Disordered" evidence="1">
    <location>
        <begin position="185"/>
        <end position="211"/>
    </location>
</feature>
<feature type="compositionally biased region" description="Low complexity" evidence="1">
    <location>
        <begin position="76"/>
        <end position="88"/>
    </location>
</feature>
<organism evidence="3">
    <name type="scientific">Gordonia amarae</name>
    <dbReference type="NCBI Taxonomy" id="36821"/>
    <lineage>
        <taxon>Bacteria</taxon>
        <taxon>Bacillati</taxon>
        <taxon>Actinomycetota</taxon>
        <taxon>Actinomycetes</taxon>
        <taxon>Mycobacteriales</taxon>
        <taxon>Gordoniaceae</taxon>
        <taxon>Gordonia</taxon>
    </lineage>
</organism>
<feature type="compositionally biased region" description="Low complexity" evidence="1">
    <location>
        <begin position="32"/>
        <end position="68"/>
    </location>
</feature>
<feature type="signal peptide" evidence="2">
    <location>
        <begin position="1"/>
        <end position="26"/>
    </location>
</feature>
<reference evidence="3" key="1">
    <citation type="journal article" date="2021" name="Nat. Microbiol.">
        <title>Cocultivation of an ultrasmall environmental parasitic bacterium with lytic ability against bacteria associated with wastewater foams.</title>
        <authorList>
            <person name="Batinovic S."/>
            <person name="Rose J.J.A."/>
            <person name="Ratcliffe J."/>
            <person name="Seviour R.J."/>
            <person name="Petrovski S."/>
        </authorList>
    </citation>
    <scope>NUCLEOTIDE SEQUENCE</scope>
    <source>
        <strain evidence="3">CON44</strain>
    </source>
</reference>
<evidence type="ECO:0000256" key="1">
    <source>
        <dbReference type="SAM" id="MobiDB-lite"/>
    </source>
</evidence>
<keyword evidence="2" id="KW-0732">Signal</keyword>
<dbReference type="AlphaFoldDB" id="A0A857MFR0"/>
<dbReference type="EMBL" id="CP045810">
    <property type="protein sequence ID" value="QHN39640.1"/>
    <property type="molecule type" value="Genomic_DNA"/>
</dbReference>